<evidence type="ECO:0000313" key="2">
    <source>
        <dbReference type="Proteomes" id="UP000225215"/>
    </source>
</evidence>
<reference evidence="1 2" key="1">
    <citation type="journal article" date="2017" name="Sci. Rep.">
        <title>Characterization and diversity of phages infecting Aeromonas salmonicida subsp. salmonicida.</title>
        <authorList>
            <person name="Vincent A.T."/>
            <person name="Paquet V.E."/>
            <person name="Bernatchez A."/>
            <person name="Tremblay D.M."/>
            <person name="Moineau S."/>
            <person name="Charette S.J."/>
        </authorList>
    </citation>
    <scope>NUCLEOTIDE SEQUENCE [LARGE SCALE GENOMIC DNA]</scope>
</reference>
<dbReference type="EMBL" id="KY290955">
    <property type="protein sequence ID" value="APU01565.1"/>
    <property type="molecule type" value="Genomic_DNA"/>
</dbReference>
<sequence>MVYLSAMVDGHSVELGYFTCTRPSDAIQYCIDANLVPTTVKYFQIKEINTKILANNTERTLVGDAIVIGEDAYQTFDNGSYEITKTVELANVMTSEEHNAIKAFKSLSKQEQDAVRKFIAGV</sequence>
<organism evidence="1 2">
    <name type="scientific">Aeromonas phage 65.2</name>
    <dbReference type="NCBI Taxonomy" id="1932896"/>
    <lineage>
        <taxon>Viruses</taxon>
        <taxon>Duplodnaviria</taxon>
        <taxon>Heunggongvirae</taxon>
        <taxon>Uroviricota</taxon>
        <taxon>Caudoviricetes</taxon>
        <taxon>Pantevenvirales</taxon>
        <taxon>Straboviridae</taxon>
        <taxon>Emmerichvirinae</taxon>
        <taxon>Ishigurovirus</taxon>
        <taxon>Ishigurovirus osborne</taxon>
    </lineage>
</organism>
<dbReference type="Proteomes" id="UP000225215">
    <property type="component" value="Segment"/>
</dbReference>
<evidence type="ECO:0000313" key="1">
    <source>
        <dbReference type="EMBL" id="APU01565.1"/>
    </source>
</evidence>
<proteinExistence type="predicted"/>
<accession>A0A219YC90</accession>
<name>A0A219YC90_9CAUD</name>
<protein>
    <submittedName>
        <fullName evidence="1">Uncharacterized protein</fullName>
    </submittedName>
</protein>